<dbReference type="AlphaFoldDB" id="A0A1I7SCB2"/>
<dbReference type="Proteomes" id="UP000659654">
    <property type="component" value="Unassembled WGS sequence"/>
</dbReference>
<protein>
    <submittedName>
        <fullName evidence="1">(pine wood nematode) hypothetical protein</fullName>
    </submittedName>
</protein>
<dbReference type="EMBL" id="CAJFCV020000002">
    <property type="protein sequence ID" value="CAG9094429.1"/>
    <property type="molecule type" value="Genomic_DNA"/>
</dbReference>
<organism evidence="2 4">
    <name type="scientific">Bursaphelenchus xylophilus</name>
    <name type="common">Pinewood nematode worm</name>
    <name type="synonym">Aphelenchoides xylophilus</name>
    <dbReference type="NCBI Taxonomy" id="6326"/>
    <lineage>
        <taxon>Eukaryota</taxon>
        <taxon>Metazoa</taxon>
        <taxon>Ecdysozoa</taxon>
        <taxon>Nematoda</taxon>
        <taxon>Chromadorea</taxon>
        <taxon>Rhabditida</taxon>
        <taxon>Tylenchina</taxon>
        <taxon>Tylenchomorpha</taxon>
        <taxon>Aphelenchoidea</taxon>
        <taxon>Aphelenchoididae</taxon>
        <taxon>Bursaphelenchus</taxon>
    </lineage>
</organism>
<proteinExistence type="predicted"/>
<dbReference type="Proteomes" id="UP000095284">
    <property type="component" value="Unplaced"/>
</dbReference>
<name>A0A1I7SCB2_BURXY</name>
<evidence type="ECO:0000313" key="3">
    <source>
        <dbReference type="Proteomes" id="UP000659654"/>
    </source>
</evidence>
<evidence type="ECO:0000313" key="4">
    <source>
        <dbReference type="WBParaSite" id="BXY_1066300.1"/>
    </source>
</evidence>
<dbReference type="Proteomes" id="UP000582659">
    <property type="component" value="Unassembled WGS sequence"/>
</dbReference>
<dbReference type="EMBL" id="CAJFDI010000002">
    <property type="protein sequence ID" value="CAD5214220.1"/>
    <property type="molecule type" value="Genomic_DNA"/>
</dbReference>
<dbReference type="WBParaSite" id="BXY_1066300.1">
    <property type="protein sequence ID" value="BXY_1066300.1"/>
    <property type="gene ID" value="BXY_1066300"/>
</dbReference>
<gene>
    <name evidence="1" type="ORF">BXYJ_LOCUS3421</name>
</gene>
<reference evidence="4" key="1">
    <citation type="submission" date="2016-11" db="UniProtKB">
        <authorList>
            <consortium name="WormBaseParasite"/>
        </authorList>
    </citation>
    <scope>IDENTIFICATION</scope>
</reference>
<reference evidence="1" key="2">
    <citation type="submission" date="2020-09" db="EMBL/GenBank/DDBJ databases">
        <authorList>
            <person name="Kikuchi T."/>
        </authorList>
    </citation>
    <scope>NUCLEOTIDE SEQUENCE</scope>
    <source>
        <strain evidence="1">Ka4C1</strain>
    </source>
</reference>
<keyword evidence="3" id="KW-1185">Reference proteome</keyword>
<accession>A0A1I7SCB2</accession>
<evidence type="ECO:0000313" key="2">
    <source>
        <dbReference type="Proteomes" id="UP000095284"/>
    </source>
</evidence>
<evidence type="ECO:0000313" key="1">
    <source>
        <dbReference type="EMBL" id="CAD5214220.1"/>
    </source>
</evidence>
<sequence length="86" mass="10044">MDGQQLMSMVKMISRRLALNGTFFCCQWRHSGLRAINKLHLLEAHLADFVASHGSWRPVLLQVPLNLNFDLCSHRLQEYPRFDYLS</sequence>